<dbReference type="Pfam" id="PF22784">
    <property type="entry name" value="PTP-SAK"/>
    <property type="match status" value="1"/>
</dbReference>
<dbReference type="InterPro" id="IPR058502">
    <property type="entry name" value="PLL-like_beta-prop"/>
</dbReference>
<dbReference type="GeneID" id="19254136"/>
<dbReference type="Proteomes" id="UP000002499">
    <property type="component" value="Unassembled WGS sequence"/>
</dbReference>
<name>E9EIX7_METAQ</name>
<dbReference type="GO" id="GO:0016791">
    <property type="term" value="F:phosphatase activity"/>
    <property type="evidence" value="ECO:0007669"/>
    <property type="project" value="UniProtKB-ARBA"/>
</dbReference>
<evidence type="ECO:0000313" key="6">
    <source>
        <dbReference type="Proteomes" id="UP000002499"/>
    </source>
</evidence>
<reference evidence="5 6" key="1">
    <citation type="journal article" date="2011" name="PLoS Genet.">
        <title>Genome sequencing and comparative transcriptomics of the model entomopathogenic fungi Metarhizium anisopliae and M. acridum.</title>
        <authorList>
            <person name="Gao Q."/>
            <person name="Jin K."/>
            <person name="Ying S.H."/>
            <person name="Zhang Y."/>
            <person name="Xiao G."/>
            <person name="Shang Y."/>
            <person name="Duan Z."/>
            <person name="Hu X."/>
            <person name="Xie X.Q."/>
            <person name="Zhou G."/>
            <person name="Peng G."/>
            <person name="Luo Z."/>
            <person name="Huang W."/>
            <person name="Wang B."/>
            <person name="Fang W."/>
            <person name="Wang S."/>
            <person name="Zhong Y."/>
            <person name="Ma L.J."/>
            <person name="St Leger R.J."/>
            <person name="Zhao G.P."/>
            <person name="Pei Y."/>
            <person name="Feng M.G."/>
            <person name="Xia Y."/>
            <person name="Wang C."/>
        </authorList>
    </citation>
    <scope>NUCLEOTIDE SEQUENCE [LARGE SCALE GENOMIC DNA]</scope>
    <source>
        <strain evidence="5 6">CQMa 102</strain>
    </source>
</reference>
<dbReference type="SUPFAM" id="SSF89372">
    <property type="entry name" value="Fucose-specific lectin"/>
    <property type="match status" value="2"/>
</dbReference>
<dbReference type="InterPro" id="IPR057023">
    <property type="entry name" value="PTP-SAK"/>
</dbReference>
<evidence type="ECO:0000259" key="3">
    <source>
        <dbReference type="Pfam" id="PF22784"/>
    </source>
</evidence>
<sequence length="556" mass="62242">MTLLYKALAVLLAGVTAVQGVTLGEVGQSIPDCGGLARFEKVVARLDYRDGLYRSSAPYYVNEDEDLKISQDTIRCLQKYGITHVISLNSQANSPAIRHALEQHGIVYTALPIPDYHAPSMDQVEQAWHAFRAHRASTLVWCGFGHGRTGTIITALQMHAQAERGESLEWTRWLYMVENSVERDVQYDLLDELQLRLRHGYQSQIESPTAAVAVDLAGAEQRVMEGDFDGLDCSVALGAALGSSWDFFHFKRSLPGENSECRQAQEMLLRQQCGVSDYSRPSANYFGSQGIRIFARGRQGDLIVKGWENSQWWDHWTSRGGYIASEPAAIFVQEGDVRVYARSKDNHLVESGYYAGQWQPWKDLGGEIAGAPSAIYLGDHGIRVYARGMTGRLVETAYYDGKWQAWKEIGGHIVDDPSAIWMKDEEGIRIYARNRLGQLIEKAFTNGEWQEWKTIGGQISSSPSAIYLGPGEIRVYARNHRYQLVEQSTRGGRLRAYWTNLGGNIVGSPGAMYMGADGIRVYARNAKGNLLEKGTWSGRWHGWTDLGRKECQGRKD</sequence>
<evidence type="ECO:0000259" key="4">
    <source>
        <dbReference type="Pfam" id="PF26607"/>
    </source>
</evidence>
<dbReference type="InterPro" id="IPR029021">
    <property type="entry name" value="Prot-tyrosine_phosphatase-like"/>
</dbReference>
<accession>E9EIX7</accession>
<keyword evidence="1" id="KW-0378">Hydrolase</keyword>
<dbReference type="SUPFAM" id="SSF52799">
    <property type="entry name" value="(Phosphotyrosine protein) phosphatases II"/>
    <property type="match status" value="1"/>
</dbReference>
<gene>
    <name evidence="5" type="ORF">MAC_09825</name>
</gene>
<evidence type="ECO:0000313" key="5">
    <source>
        <dbReference type="EMBL" id="EFY84130.1"/>
    </source>
</evidence>
<proteinExistence type="predicted"/>
<keyword evidence="2" id="KW-0732">Signal</keyword>
<keyword evidence="6" id="KW-1185">Reference proteome</keyword>
<dbReference type="AlphaFoldDB" id="E9EIX7"/>
<feature type="chain" id="PRO_5003235771" evidence="2">
    <location>
        <begin position="21"/>
        <end position="556"/>
    </location>
</feature>
<dbReference type="OMA" id="DPSAIWM"/>
<dbReference type="InParanoid" id="E9EIX7"/>
<protein>
    <submittedName>
        <fullName evidence="5">Putative sialidase</fullName>
    </submittedName>
</protein>
<organism evidence="6">
    <name type="scientific">Metarhizium acridum (strain CQMa 102)</name>
    <dbReference type="NCBI Taxonomy" id="655827"/>
    <lineage>
        <taxon>Eukaryota</taxon>
        <taxon>Fungi</taxon>
        <taxon>Dikarya</taxon>
        <taxon>Ascomycota</taxon>
        <taxon>Pezizomycotina</taxon>
        <taxon>Sordariomycetes</taxon>
        <taxon>Hypocreomycetidae</taxon>
        <taxon>Hypocreales</taxon>
        <taxon>Clavicipitaceae</taxon>
        <taxon>Metarhizium</taxon>
    </lineage>
</organism>
<feature type="domain" description="PLL-like beta propeller" evidence="4">
    <location>
        <begin position="279"/>
        <end position="547"/>
    </location>
</feature>
<evidence type="ECO:0000256" key="1">
    <source>
        <dbReference type="ARBA" id="ARBA00022801"/>
    </source>
</evidence>
<dbReference type="Pfam" id="PF26607">
    <property type="entry name" value="DUF8189"/>
    <property type="match status" value="1"/>
</dbReference>
<dbReference type="HOGENOM" id="CLU_490082_0_0_1"/>
<evidence type="ECO:0000256" key="2">
    <source>
        <dbReference type="SAM" id="SignalP"/>
    </source>
</evidence>
<feature type="domain" description="Swiss Army Knife protein DSP-PTPase phosphatase" evidence="3">
    <location>
        <begin position="70"/>
        <end position="156"/>
    </location>
</feature>
<dbReference type="Gene3D" id="2.120.10.70">
    <property type="entry name" value="Fucose-specific lectin"/>
    <property type="match status" value="2"/>
</dbReference>
<dbReference type="STRING" id="655827.E9EIX7"/>
<dbReference type="Gene3D" id="3.90.190.10">
    <property type="entry name" value="Protein tyrosine phosphatase superfamily"/>
    <property type="match status" value="1"/>
</dbReference>
<feature type="signal peptide" evidence="2">
    <location>
        <begin position="1"/>
        <end position="20"/>
    </location>
</feature>
<dbReference type="OrthoDB" id="4934404at2759"/>
<dbReference type="EMBL" id="GL698674">
    <property type="protein sequence ID" value="EFY84130.1"/>
    <property type="molecule type" value="Genomic_DNA"/>
</dbReference>
<dbReference type="eggNOG" id="ENOG502T71W">
    <property type="taxonomic scope" value="Eukaryota"/>
</dbReference>
<dbReference type="KEGG" id="maw:19254136"/>